<dbReference type="AlphaFoldDB" id="A0A8H5G0Q9"/>
<reference evidence="2 3" key="1">
    <citation type="journal article" date="2020" name="ISME J.">
        <title>Uncovering the hidden diversity of litter-decomposition mechanisms in mushroom-forming fungi.</title>
        <authorList>
            <person name="Floudas D."/>
            <person name="Bentzer J."/>
            <person name="Ahren D."/>
            <person name="Johansson T."/>
            <person name="Persson P."/>
            <person name="Tunlid A."/>
        </authorList>
    </citation>
    <scope>NUCLEOTIDE SEQUENCE [LARGE SCALE GENOMIC DNA]</scope>
    <source>
        <strain evidence="2 3">CBS 146.42</strain>
    </source>
</reference>
<protein>
    <recommendedName>
        <fullName evidence="1">FAD dependent oxidoreductase domain-containing protein</fullName>
    </recommendedName>
</protein>
<evidence type="ECO:0000313" key="3">
    <source>
        <dbReference type="Proteomes" id="UP000559027"/>
    </source>
</evidence>
<dbReference type="Proteomes" id="UP000559027">
    <property type="component" value="Unassembled WGS sequence"/>
</dbReference>
<organism evidence="2 3">
    <name type="scientific">Leucocoprinus leucothites</name>
    <dbReference type="NCBI Taxonomy" id="201217"/>
    <lineage>
        <taxon>Eukaryota</taxon>
        <taxon>Fungi</taxon>
        <taxon>Dikarya</taxon>
        <taxon>Basidiomycota</taxon>
        <taxon>Agaricomycotina</taxon>
        <taxon>Agaricomycetes</taxon>
        <taxon>Agaricomycetidae</taxon>
        <taxon>Agaricales</taxon>
        <taxon>Agaricineae</taxon>
        <taxon>Agaricaceae</taxon>
        <taxon>Leucocoprinus</taxon>
    </lineage>
</organism>
<comment type="caution">
    <text evidence="2">The sequence shown here is derived from an EMBL/GenBank/DDBJ whole genome shotgun (WGS) entry which is preliminary data.</text>
</comment>
<name>A0A8H5G0Q9_9AGAR</name>
<dbReference type="InterPro" id="IPR006076">
    <property type="entry name" value="FAD-dep_OxRdtase"/>
</dbReference>
<dbReference type="Gene3D" id="3.50.50.60">
    <property type="entry name" value="FAD/NAD(P)-binding domain"/>
    <property type="match status" value="2"/>
</dbReference>
<keyword evidence="3" id="KW-1185">Reference proteome</keyword>
<dbReference type="Pfam" id="PF01266">
    <property type="entry name" value="DAO"/>
    <property type="match status" value="2"/>
</dbReference>
<feature type="domain" description="FAD dependent oxidoreductase" evidence="1">
    <location>
        <begin position="279"/>
        <end position="513"/>
    </location>
</feature>
<feature type="domain" description="FAD dependent oxidoreductase" evidence="1">
    <location>
        <begin position="77"/>
        <end position="226"/>
    </location>
</feature>
<sequence>MGSIVSHVRQQVRKALIRAVLRVLCLVSAPVRRLFQRLAISPGIPVDNPCDSYWMSPPSPIAKHGSGPGTVIPEYADVVIIGSGITGTSVARTLLDYDDKHRGENRPLHVVMLEARDACSGATGRNGGHITPVLYQDYAALKKAYGVDVAAEIIRFRLAHLTELLAVATEENLLDDSMCRETKSYDVYQDTNLYEHAKELLEVYQRDLPSEGADLEVVENREALKVSARVLSKSGHVGDVKLGIAIGAVGRGLPCIEWWRSPSVSIGDRHPSKIAMLLRIELFTHTPCTNILPPTSANSFYTICTPKGTLHARHVIHATNAWASHLLPGMRGKIIPARGVMTAQAARPGLGSSFGTFDYLTQLLPGGGGNGHYPTPAGEMMFGGGFMKHDAYLTEIGVADDSSWNSNVSNYLSKAMGDYFRVGSKDDDKDTVIANWGGIFAMSSDEKPWVGRVPESITQRRAMEFAEAKAGEYDEESMETLDYEEGNTTGEWVAAGYSGEGMVHAWLSGKALAMMVLGVENSIPGVFKITEERWRRSSIEKFVGGWM</sequence>
<evidence type="ECO:0000259" key="1">
    <source>
        <dbReference type="Pfam" id="PF01266"/>
    </source>
</evidence>
<proteinExistence type="predicted"/>
<dbReference type="Gene3D" id="3.30.9.10">
    <property type="entry name" value="D-Amino Acid Oxidase, subunit A, domain 2"/>
    <property type="match status" value="2"/>
</dbReference>
<dbReference type="PANTHER" id="PTHR13847:SF213">
    <property type="entry name" value="DEPENDENT OXIDOREDUCTASE, PUTATIVE-RELATED"/>
    <property type="match status" value="1"/>
</dbReference>
<dbReference type="InterPro" id="IPR036188">
    <property type="entry name" value="FAD/NAD-bd_sf"/>
</dbReference>
<gene>
    <name evidence="2" type="ORF">D9756_004305</name>
</gene>
<accession>A0A8H5G0Q9</accession>
<dbReference type="EMBL" id="JAACJO010000007">
    <property type="protein sequence ID" value="KAF5356189.1"/>
    <property type="molecule type" value="Genomic_DNA"/>
</dbReference>
<dbReference type="PANTHER" id="PTHR13847">
    <property type="entry name" value="SARCOSINE DEHYDROGENASE-RELATED"/>
    <property type="match status" value="1"/>
</dbReference>
<dbReference type="GO" id="GO:0005737">
    <property type="term" value="C:cytoplasm"/>
    <property type="evidence" value="ECO:0007669"/>
    <property type="project" value="TreeGrafter"/>
</dbReference>
<evidence type="ECO:0000313" key="2">
    <source>
        <dbReference type="EMBL" id="KAF5356189.1"/>
    </source>
</evidence>
<dbReference type="OrthoDB" id="443402at2759"/>
<dbReference type="SUPFAM" id="SSF51905">
    <property type="entry name" value="FAD/NAD(P)-binding domain"/>
    <property type="match status" value="1"/>
</dbReference>